<name>A0AAD8R7R5_LOLMU</name>
<comment type="caution">
    <text evidence="1">The sequence shown here is derived from an EMBL/GenBank/DDBJ whole genome shotgun (WGS) entry which is preliminary data.</text>
</comment>
<protein>
    <submittedName>
        <fullName evidence="1">Uncharacterized protein</fullName>
    </submittedName>
</protein>
<gene>
    <name evidence="1" type="ORF">QYE76_022100</name>
</gene>
<dbReference type="InterPro" id="IPR038765">
    <property type="entry name" value="Papain-like_cys_pep_sf"/>
</dbReference>
<evidence type="ECO:0000313" key="2">
    <source>
        <dbReference type="Proteomes" id="UP001231189"/>
    </source>
</evidence>
<dbReference type="AlphaFoldDB" id="A0AAD8R7R5"/>
<proteinExistence type="predicted"/>
<sequence>MVKLYKDEADAAGMSIPEYLSRIDAEFMFKGDDVQIAYQYKYGQPLVRAEELPNLSTQLRRLHNWYMEKCKDGKNWIMVAITDEHYGRNDVINIEFCELFQLFNQDALDKSLLSAYCLMKIRECRKGQIYDLGFVDPYTVNRFHYILLVIEPDTGIVEVMDSKSKPLEAWGDMADILLKAWKRFTNKSPGLKNKELRIKHVPAEGRPLPPWLLALKGLLKVTKNLLLWRLFCSAMIDFRYGDPSGPVPGVAMVVHGWNPERDGDGVGPDRVFIFRSGVYSAKLQDLVMVLTKAELEWLMAQLKGGDRRLEDVLREMARKRDARGWRPSLESIDECGSDSETAAICFD</sequence>
<dbReference type="SUPFAM" id="SSF54001">
    <property type="entry name" value="Cysteine proteinases"/>
    <property type="match status" value="1"/>
</dbReference>
<dbReference type="Proteomes" id="UP001231189">
    <property type="component" value="Unassembled WGS sequence"/>
</dbReference>
<dbReference type="PANTHER" id="PTHR35704:SF1">
    <property type="entry name" value="OS02G0254600 PROTEIN"/>
    <property type="match status" value="1"/>
</dbReference>
<accession>A0AAD8R7R5</accession>
<keyword evidence="2" id="KW-1185">Reference proteome</keyword>
<organism evidence="1 2">
    <name type="scientific">Lolium multiflorum</name>
    <name type="common">Italian ryegrass</name>
    <name type="synonym">Lolium perenne subsp. multiflorum</name>
    <dbReference type="NCBI Taxonomy" id="4521"/>
    <lineage>
        <taxon>Eukaryota</taxon>
        <taxon>Viridiplantae</taxon>
        <taxon>Streptophyta</taxon>
        <taxon>Embryophyta</taxon>
        <taxon>Tracheophyta</taxon>
        <taxon>Spermatophyta</taxon>
        <taxon>Magnoliopsida</taxon>
        <taxon>Liliopsida</taxon>
        <taxon>Poales</taxon>
        <taxon>Poaceae</taxon>
        <taxon>BOP clade</taxon>
        <taxon>Pooideae</taxon>
        <taxon>Poodae</taxon>
        <taxon>Poeae</taxon>
        <taxon>Poeae Chloroplast Group 2 (Poeae type)</taxon>
        <taxon>Loliodinae</taxon>
        <taxon>Loliinae</taxon>
        <taxon>Lolium</taxon>
    </lineage>
</organism>
<dbReference type="PANTHER" id="PTHR35704">
    <property type="entry name" value="OS02G0254600 PROTEIN"/>
    <property type="match status" value="1"/>
</dbReference>
<evidence type="ECO:0000313" key="1">
    <source>
        <dbReference type="EMBL" id="KAK1616583.1"/>
    </source>
</evidence>
<reference evidence="1" key="1">
    <citation type="submission" date="2023-07" db="EMBL/GenBank/DDBJ databases">
        <title>A chromosome-level genome assembly of Lolium multiflorum.</title>
        <authorList>
            <person name="Chen Y."/>
            <person name="Copetti D."/>
            <person name="Kolliker R."/>
            <person name="Studer B."/>
        </authorList>
    </citation>
    <scope>NUCLEOTIDE SEQUENCE</scope>
    <source>
        <strain evidence="1">02402/16</strain>
        <tissue evidence="1">Leaf</tissue>
    </source>
</reference>
<dbReference type="EMBL" id="JAUUTY010000006">
    <property type="protein sequence ID" value="KAK1616583.1"/>
    <property type="molecule type" value="Genomic_DNA"/>
</dbReference>